<protein>
    <submittedName>
        <fullName evidence="3">Isochorismatase family protein</fullName>
    </submittedName>
</protein>
<dbReference type="InterPro" id="IPR050272">
    <property type="entry name" value="Isochorismatase-like_hydrls"/>
</dbReference>
<evidence type="ECO:0000259" key="2">
    <source>
        <dbReference type="Pfam" id="PF00857"/>
    </source>
</evidence>
<dbReference type="PANTHER" id="PTHR43540">
    <property type="entry name" value="PEROXYUREIDOACRYLATE/UREIDOACRYLATE AMIDOHYDROLASE-RELATED"/>
    <property type="match status" value="1"/>
</dbReference>
<proteinExistence type="predicted"/>
<dbReference type="EMBL" id="JBHSWI010000001">
    <property type="protein sequence ID" value="MFC6647456.1"/>
    <property type="molecule type" value="Genomic_DNA"/>
</dbReference>
<dbReference type="Gene3D" id="3.40.50.850">
    <property type="entry name" value="Isochorismatase-like"/>
    <property type="match status" value="1"/>
</dbReference>
<dbReference type="PANTHER" id="PTHR43540:SF7">
    <property type="entry name" value="ISOCHORISMATASE FAMILY PROTEIN YECD"/>
    <property type="match status" value="1"/>
</dbReference>
<dbReference type="CDD" id="cd00431">
    <property type="entry name" value="cysteine_hydrolases"/>
    <property type="match status" value="1"/>
</dbReference>
<evidence type="ECO:0000313" key="3">
    <source>
        <dbReference type="EMBL" id="MFC6647456.1"/>
    </source>
</evidence>
<organism evidence="3 4">
    <name type="scientific">Granulicella cerasi</name>
    <dbReference type="NCBI Taxonomy" id="741063"/>
    <lineage>
        <taxon>Bacteria</taxon>
        <taxon>Pseudomonadati</taxon>
        <taxon>Acidobacteriota</taxon>
        <taxon>Terriglobia</taxon>
        <taxon>Terriglobales</taxon>
        <taxon>Acidobacteriaceae</taxon>
        <taxon>Granulicella</taxon>
    </lineage>
</organism>
<dbReference type="RefSeq" id="WP_263370650.1">
    <property type="nucleotide sequence ID" value="NZ_JAGSYD010000002.1"/>
</dbReference>
<name>A0ABW1ZFG4_9BACT</name>
<gene>
    <name evidence="3" type="ORF">ACFQBQ_18140</name>
</gene>
<reference evidence="4" key="1">
    <citation type="journal article" date="2019" name="Int. J. Syst. Evol. Microbiol.">
        <title>The Global Catalogue of Microorganisms (GCM) 10K type strain sequencing project: providing services to taxonomists for standard genome sequencing and annotation.</title>
        <authorList>
            <consortium name="The Broad Institute Genomics Platform"/>
            <consortium name="The Broad Institute Genome Sequencing Center for Infectious Disease"/>
            <person name="Wu L."/>
            <person name="Ma J."/>
        </authorList>
    </citation>
    <scope>NUCLEOTIDE SEQUENCE [LARGE SCALE GENOMIC DNA]</scope>
    <source>
        <strain evidence="4">CGMCC 1.16026</strain>
    </source>
</reference>
<dbReference type="InterPro" id="IPR000868">
    <property type="entry name" value="Isochorismatase-like_dom"/>
</dbReference>
<keyword evidence="4" id="KW-1185">Reference proteome</keyword>
<sequence length="190" mass="20645">MSEQLVLDMKKTALVLIDLQGGIVGRDVKPYPAMEIVARCREMADAFRAKGAPVVYVRVLMTDFLKLATDEVMQLPPEIPAAASEIVEAAGKQEGDLLITKRHWGAFAGTELEQELRGRGVEKIVIAGIATNLGVESAVRQGTGLGFNFVTVSDACSTFSAEMQEFALKYIFPRLSRVRTTSQVLEAIGN</sequence>
<accession>A0ABW1ZFG4</accession>
<keyword evidence="1" id="KW-0378">Hydrolase</keyword>
<dbReference type="InterPro" id="IPR036380">
    <property type="entry name" value="Isochorismatase-like_sf"/>
</dbReference>
<dbReference type="Pfam" id="PF00857">
    <property type="entry name" value="Isochorismatase"/>
    <property type="match status" value="1"/>
</dbReference>
<dbReference type="SUPFAM" id="SSF52499">
    <property type="entry name" value="Isochorismatase-like hydrolases"/>
    <property type="match status" value="1"/>
</dbReference>
<evidence type="ECO:0000256" key="1">
    <source>
        <dbReference type="ARBA" id="ARBA00022801"/>
    </source>
</evidence>
<dbReference type="Proteomes" id="UP001596391">
    <property type="component" value="Unassembled WGS sequence"/>
</dbReference>
<feature type="domain" description="Isochorismatase-like" evidence="2">
    <location>
        <begin position="12"/>
        <end position="182"/>
    </location>
</feature>
<evidence type="ECO:0000313" key="4">
    <source>
        <dbReference type="Proteomes" id="UP001596391"/>
    </source>
</evidence>
<comment type="caution">
    <text evidence="3">The sequence shown here is derived from an EMBL/GenBank/DDBJ whole genome shotgun (WGS) entry which is preliminary data.</text>
</comment>